<dbReference type="InterPro" id="IPR046507">
    <property type="entry name" value="DUF6685"/>
</dbReference>
<name>A0A9P1VYS3_PSEAI</name>
<organism evidence="1 2">
    <name type="scientific">Pseudomonas aeruginosa</name>
    <dbReference type="NCBI Taxonomy" id="287"/>
    <lineage>
        <taxon>Bacteria</taxon>
        <taxon>Pseudomonadati</taxon>
        <taxon>Pseudomonadota</taxon>
        <taxon>Gammaproteobacteria</taxon>
        <taxon>Pseudomonadales</taxon>
        <taxon>Pseudomonadaceae</taxon>
        <taxon>Pseudomonas</taxon>
    </lineage>
</organism>
<dbReference type="Proteomes" id="UP000045039">
    <property type="component" value="Unassembled WGS sequence"/>
</dbReference>
<dbReference type="AlphaFoldDB" id="A0A9P1VYS3"/>
<reference evidence="2" key="1">
    <citation type="submission" date="2015-06" db="EMBL/GenBank/DDBJ databases">
        <authorList>
            <person name="Radhakrishnan Rajesh"/>
            <person name="Underwood Anthony"/>
            <person name="Al-Shahib Ali"/>
        </authorList>
    </citation>
    <scope>NUCLEOTIDE SEQUENCE [LARGE SCALE GENOMIC DNA]</scope>
    <source>
        <strain evidence="2">P19_London_7_VIM_2_05_10</strain>
    </source>
</reference>
<accession>A0A9P1VYS3</accession>
<dbReference type="Pfam" id="PF20390">
    <property type="entry name" value="DUF6685"/>
    <property type="match status" value="1"/>
</dbReference>
<evidence type="ECO:0000313" key="2">
    <source>
        <dbReference type="Proteomes" id="UP000045039"/>
    </source>
</evidence>
<evidence type="ECO:0000313" key="1">
    <source>
        <dbReference type="EMBL" id="CRQ11596.1"/>
    </source>
</evidence>
<comment type="caution">
    <text evidence="1">The sequence shown here is derived from an EMBL/GenBank/DDBJ whole genome shotgun (WGS) entry which is preliminary data.</text>
</comment>
<sequence length="307" mass="34594">MDWNKVGKWCVDSLREMVGEPVAIRRFLGQHRVAVLDPTELEETTSIAMSSVRPWHAWGDEGSTRFSRAMLGWRGAGGGYESFTLELAEFNGFGGEEVLDAWSCDITDVQGLLASKSPLRRHPTLDDFAQVRAPRYISPISDEQLDANLAHSEIRILRSNTDYLVWYGWDGRIFLANSGGSHHFAAARYLAAQLGKPVPLTARLHRYYLNADAVIALAEEFEVFVLSDDAVALCAFQDAMASCRATYLWRPLPAPLDHMRAVFFPRDEDRAARVAREFRRAGAIDLMDYLKTLVAKQDDNVKRIKSR</sequence>
<protein>
    <submittedName>
        <fullName evidence="1">Uncharacterized protein</fullName>
    </submittedName>
</protein>
<proteinExistence type="predicted"/>
<gene>
    <name evidence="1" type="ORF">PAERUG_P19_London_7_VIM_2_05_10_06805</name>
</gene>
<dbReference type="EMBL" id="CVVU01000274">
    <property type="protein sequence ID" value="CRQ11596.1"/>
    <property type="molecule type" value="Genomic_DNA"/>
</dbReference>